<evidence type="ECO:0000256" key="5">
    <source>
        <dbReference type="ARBA" id="ARBA00022840"/>
    </source>
</evidence>
<evidence type="ECO:0000256" key="4">
    <source>
        <dbReference type="ARBA" id="ARBA00022777"/>
    </source>
</evidence>
<dbReference type="InterPro" id="IPR011009">
    <property type="entry name" value="Kinase-like_dom_sf"/>
</dbReference>
<keyword evidence="8" id="KW-0732">Signal</keyword>
<reference evidence="10 11" key="1">
    <citation type="journal article" date="2024" name="Nat. Commun.">
        <title>Phylogenomics reveals the evolutionary origins of lichenization in chlorophyte algae.</title>
        <authorList>
            <person name="Puginier C."/>
            <person name="Libourel C."/>
            <person name="Otte J."/>
            <person name="Skaloud P."/>
            <person name="Haon M."/>
            <person name="Grisel S."/>
            <person name="Petersen M."/>
            <person name="Berrin J.G."/>
            <person name="Delaux P.M."/>
            <person name="Dal Grande F."/>
            <person name="Keller J."/>
        </authorList>
    </citation>
    <scope>NUCLEOTIDE SEQUENCE [LARGE SCALE GENOMIC DNA]</scope>
    <source>
        <strain evidence="10 11">SAG 2036</strain>
    </source>
</reference>
<keyword evidence="5 6" id="KW-0067">ATP-binding</keyword>
<dbReference type="PROSITE" id="PS50011">
    <property type="entry name" value="PROTEIN_KINASE_DOM"/>
    <property type="match status" value="1"/>
</dbReference>
<dbReference type="PROSITE" id="PS51257">
    <property type="entry name" value="PROKAR_LIPOPROTEIN"/>
    <property type="match status" value="1"/>
</dbReference>
<dbReference type="InterPro" id="IPR000719">
    <property type="entry name" value="Prot_kinase_dom"/>
</dbReference>
<dbReference type="GO" id="GO:0004674">
    <property type="term" value="F:protein serine/threonine kinase activity"/>
    <property type="evidence" value="ECO:0007669"/>
    <property type="project" value="UniProtKB-KW"/>
</dbReference>
<dbReference type="PROSITE" id="PS00108">
    <property type="entry name" value="PROTEIN_KINASE_ST"/>
    <property type="match status" value="1"/>
</dbReference>
<keyword evidence="7" id="KW-1133">Transmembrane helix</keyword>
<evidence type="ECO:0000256" key="2">
    <source>
        <dbReference type="ARBA" id="ARBA00022679"/>
    </source>
</evidence>
<evidence type="ECO:0000313" key="10">
    <source>
        <dbReference type="EMBL" id="KAK9787609.1"/>
    </source>
</evidence>
<dbReference type="InterPro" id="IPR017441">
    <property type="entry name" value="Protein_kinase_ATP_BS"/>
</dbReference>
<evidence type="ECO:0000256" key="1">
    <source>
        <dbReference type="ARBA" id="ARBA00022527"/>
    </source>
</evidence>
<organism evidence="10 11">
    <name type="scientific">Symbiochloris irregularis</name>
    <dbReference type="NCBI Taxonomy" id="706552"/>
    <lineage>
        <taxon>Eukaryota</taxon>
        <taxon>Viridiplantae</taxon>
        <taxon>Chlorophyta</taxon>
        <taxon>core chlorophytes</taxon>
        <taxon>Trebouxiophyceae</taxon>
        <taxon>Trebouxiales</taxon>
        <taxon>Trebouxiaceae</taxon>
        <taxon>Symbiochloris</taxon>
    </lineage>
</organism>
<accession>A0AAW1NN04</accession>
<evidence type="ECO:0000256" key="3">
    <source>
        <dbReference type="ARBA" id="ARBA00022741"/>
    </source>
</evidence>
<feature type="chain" id="PRO_5043833654" description="Protein kinase domain-containing protein" evidence="8">
    <location>
        <begin position="27"/>
        <end position="725"/>
    </location>
</feature>
<proteinExistence type="predicted"/>
<keyword evidence="7" id="KW-0472">Membrane</keyword>
<keyword evidence="1" id="KW-0723">Serine/threonine-protein kinase</keyword>
<keyword evidence="11" id="KW-1185">Reference proteome</keyword>
<keyword evidence="7" id="KW-0812">Transmembrane</keyword>
<dbReference type="InterPro" id="IPR001245">
    <property type="entry name" value="Ser-Thr/Tyr_kinase_cat_dom"/>
</dbReference>
<dbReference type="PANTHER" id="PTHR44329">
    <property type="entry name" value="SERINE/THREONINE-PROTEIN KINASE TNNI3K-RELATED"/>
    <property type="match status" value="1"/>
</dbReference>
<comment type="caution">
    <text evidence="10">The sequence shown here is derived from an EMBL/GenBank/DDBJ whole genome shotgun (WGS) entry which is preliminary data.</text>
</comment>
<feature type="binding site" evidence="6">
    <location>
        <position position="527"/>
    </location>
    <ligand>
        <name>ATP</name>
        <dbReference type="ChEBI" id="CHEBI:30616"/>
    </ligand>
</feature>
<keyword evidence="4" id="KW-0418">Kinase</keyword>
<evidence type="ECO:0000256" key="6">
    <source>
        <dbReference type="PROSITE-ProRule" id="PRU10141"/>
    </source>
</evidence>
<feature type="domain" description="Protein kinase" evidence="9">
    <location>
        <begin position="499"/>
        <end position="725"/>
    </location>
</feature>
<gene>
    <name evidence="10" type="ORF">WJX73_009481</name>
</gene>
<keyword evidence="2" id="KW-0808">Transferase</keyword>
<evidence type="ECO:0000256" key="7">
    <source>
        <dbReference type="SAM" id="Phobius"/>
    </source>
</evidence>
<dbReference type="Gene3D" id="1.10.510.10">
    <property type="entry name" value="Transferase(Phosphotransferase) domain 1"/>
    <property type="match status" value="1"/>
</dbReference>
<feature type="signal peptide" evidence="8">
    <location>
        <begin position="1"/>
        <end position="26"/>
    </location>
</feature>
<evidence type="ECO:0000259" key="9">
    <source>
        <dbReference type="PROSITE" id="PS50011"/>
    </source>
</evidence>
<keyword evidence="3 6" id="KW-0547">Nucleotide-binding</keyword>
<dbReference type="PROSITE" id="PS00107">
    <property type="entry name" value="PROTEIN_KINASE_ATP"/>
    <property type="match status" value="1"/>
</dbReference>
<dbReference type="Pfam" id="PF07714">
    <property type="entry name" value="PK_Tyr_Ser-Thr"/>
    <property type="match status" value="1"/>
</dbReference>
<evidence type="ECO:0000313" key="11">
    <source>
        <dbReference type="Proteomes" id="UP001465755"/>
    </source>
</evidence>
<dbReference type="InterPro" id="IPR008271">
    <property type="entry name" value="Ser/Thr_kinase_AS"/>
</dbReference>
<dbReference type="InterPro" id="IPR051681">
    <property type="entry name" value="Ser/Thr_Kinases-Pseudokinases"/>
</dbReference>
<dbReference type="Proteomes" id="UP001465755">
    <property type="component" value="Unassembled WGS sequence"/>
</dbReference>
<dbReference type="AlphaFoldDB" id="A0AAW1NN04"/>
<feature type="transmembrane region" description="Helical" evidence="7">
    <location>
        <begin position="371"/>
        <end position="394"/>
    </location>
</feature>
<dbReference type="GO" id="GO:0005524">
    <property type="term" value="F:ATP binding"/>
    <property type="evidence" value="ECO:0007669"/>
    <property type="project" value="UniProtKB-UniRule"/>
</dbReference>
<protein>
    <recommendedName>
        <fullName evidence="9">Protein kinase domain-containing protein</fullName>
    </recommendedName>
</protein>
<dbReference type="SMART" id="SM00220">
    <property type="entry name" value="S_TKc"/>
    <property type="match status" value="1"/>
</dbReference>
<dbReference type="SUPFAM" id="SSF56112">
    <property type="entry name" value="Protein kinase-like (PK-like)"/>
    <property type="match status" value="1"/>
</dbReference>
<name>A0AAW1NN04_9CHLO</name>
<evidence type="ECO:0000256" key="8">
    <source>
        <dbReference type="SAM" id="SignalP"/>
    </source>
</evidence>
<dbReference type="EMBL" id="JALJOQ010000245">
    <property type="protein sequence ID" value="KAK9787609.1"/>
    <property type="molecule type" value="Genomic_DNA"/>
</dbReference>
<sequence>MWRPHAWASACLLLISCASLLGVASGHRLHSFTGKGSEEQLSRRRARNLQYFVSGQNYAHTEAIPVFAVDSSANQLTQVGNVSAAQFQDQTFVSKTNLSGPQTVVIANGHPNSVNASLIQPPNVADGESTWLNVASRNFTVPLERDESYLLAILNPNSQPITATISIEVSTADNLECADFREQVGQEVNRTSTFQELSVYSYLGKQSVVSYMGFTGITCIAYGLAYRTGPQANTNDLQLDVDITSTNIPSPIPDGLNTSMFVISAADLINWGTSSFPNFDNYNTGNVCTITPTNPGPCFAVADNLDPKETYTIWTGQGGSYRDLNADGQAPQYWTLQAASALHNNSCAEIWPVTPPPVPPPISAPAIAPEAIVGGIVGGVVGAGIIVLLAGLLWRRHNNRHTKGQQPLITHTGASYYSQSTARDSTDWRSKSLDFLGIEKEFGLSGGNLPPPGHDAQSQGIQSIAEDGADDQDDAQSTYSQLEETWIVKPEDLHCKMSNGQPVLLGTGGFGSVYLGVLNRVREVAVKVVSSHSKKQQQRFIREIKTLKACLDPNIVQFLGVCVQGHQILMVMQYMPGGDLWGKLEHDSEGEYHWGRSICMDVAKGLVFLHSKKIAHLDLKTPNILLSNNDEAKISDVGLGKLIQGPCTTATQQGSFYWASPEQLLGNPTSTMSDMFSMGTVLWEICTGEQPRQRLLRQLRVPEEAPQAIADLIQRALQNTSNLLF</sequence>